<reference evidence="2 3" key="1">
    <citation type="submission" date="2023-07" db="EMBL/GenBank/DDBJ databases">
        <title>Closed genoem sequence of Methanomicrococcus sp. Hf6.</title>
        <authorList>
            <person name="Poehlein A."/>
            <person name="Protasov E."/>
            <person name="Platt K."/>
            <person name="Reeh H."/>
            <person name="Daniel R."/>
            <person name="Brune A."/>
        </authorList>
    </citation>
    <scope>NUCLEOTIDE SEQUENCE [LARGE SCALE GENOMIC DNA]</scope>
    <source>
        <strain evidence="2 3">Hf6</strain>
    </source>
</reference>
<feature type="transmembrane region" description="Helical" evidence="1">
    <location>
        <begin position="60"/>
        <end position="84"/>
    </location>
</feature>
<keyword evidence="1" id="KW-0812">Transmembrane</keyword>
<evidence type="ECO:0000256" key="1">
    <source>
        <dbReference type="SAM" id="Phobius"/>
    </source>
</evidence>
<feature type="transmembrane region" description="Helical" evidence="1">
    <location>
        <begin position="104"/>
        <end position="124"/>
    </location>
</feature>
<sequence>MKKIYLIIILMAIIVSILPHEHSLLLISVHTLVLFIYGIRRYPLLYTYVKNNVFLSSKEAEGLIVLISNFIYPLVFLLISMILISQIINIFTPFTLQYVLNSPILNGVSFIVSGFAFVFAVDYLTKLINVEDKITTGDSVNE</sequence>
<proteinExistence type="predicted"/>
<dbReference type="EMBL" id="CP131059">
    <property type="protein sequence ID" value="WNY24073.1"/>
    <property type="molecule type" value="Genomic_DNA"/>
</dbReference>
<name>A0AA96V1D7_9EURY</name>
<feature type="transmembrane region" description="Helical" evidence="1">
    <location>
        <begin position="6"/>
        <end position="39"/>
    </location>
</feature>
<keyword evidence="1" id="KW-1133">Transmembrane helix</keyword>
<dbReference type="RefSeq" id="WP_316557244.1">
    <property type="nucleotide sequence ID" value="NZ_CP131059.1"/>
</dbReference>
<dbReference type="GeneID" id="85195986"/>
<keyword evidence="1" id="KW-0472">Membrane</keyword>
<organism evidence="2 3">
    <name type="scientific">Methanimicrococcus hongohii</name>
    <dbReference type="NCBI Taxonomy" id="3028295"/>
    <lineage>
        <taxon>Archaea</taxon>
        <taxon>Methanobacteriati</taxon>
        <taxon>Methanobacteriota</taxon>
        <taxon>Stenosarchaea group</taxon>
        <taxon>Methanomicrobia</taxon>
        <taxon>Methanosarcinales</taxon>
        <taxon>Methanosarcinaceae</taxon>
        <taxon>Methanimicrococcus</taxon>
    </lineage>
</organism>
<evidence type="ECO:0000313" key="2">
    <source>
        <dbReference type="EMBL" id="WNY24073.1"/>
    </source>
</evidence>
<gene>
    <name evidence="2" type="ORF">MmiHf6_13980</name>
</gene>
<dbReference type="Proteomes" id="UP001302978">
    <property type="component" value="Chromosome"/>
</dbReference>
<accession>A0AA96V1D7</accession>
<keyword evidence="3" id="KW-1185">Reference proteome</keyword>
<evidence type="ECO:0000313" key="3">
    <source>
        <dbReference type="Proteomes" id="UP001302978"/>
    </source>
</evidence>
<dbReference type="AlphaFoldDB" id="A0AA96V1D7"/>
<protein>
    <submittedName>
        <fullName evidence="2">Uncharacterized protein</fullName>
    </submittedName>
</protein>
<dbReference type="KEGG" id="mehf:MmiHf6_13980"/>